<evidence type="ECO:0000256" key="1">
    <source>
        <dbReference type="SAM" id="Phobius"/>
    </source>
</evidence>
<protein>
    <submittedName>
        <fullName evidence="2">Uncharacterized protein</fullName>
    </submittedName>
</protein>
<reference evidence="2" key="1">
    <citation type="journal article" date="2021" name="Proc. Natl. Acad. Sci. U.S.A.">
        <title>A Catalog of Tens of Thousands of Viruses from Human Metagenomes Reveals Hidden Associations with Chronic Diseases.</title>
        <authorList>
            <person name="Tisza M.J."/>
            <person name="Buck C.B."/>
        </authorList>
    </citation>
    <scope>NUCLEOTIDE SEQUENCE</scope>
    <source>
        <strain evidence="2">CtQ5V6</strain>
    </source>
</reference>
<keyword evidence="1" id="KW-1133">Transmembrane helix</keyword>
<dbReference type="EMBL" id="BK059134">
    <property type="protein sequence ID" value="DAE33386.1"/>
    <property type="molecule type" value="Genomic_DNA"/>
</dbReference>
<name>A0A8S5RQF1_9VIRU</name>
<sequence length="38" mass="4305">MTDTHFRSYNNTLHFTIRLLFSLISSGISATNVAFISK</sequence>
<organism evidence="2">
    <name type="scientific">virus sp. ctQ5V6</name>
    <dbReference type="NCBI Taxonomy" id="2825815"/>
    <lineage>
        <taxon>Viruses</taxon>
    </lineage>
</organism>
<proteinExistence type="predicted"/>
<keyword evidence="1" id="KW-0472">Membrane</keyword>
<accession>A0A8S5RQF1</accession>
<feature type="transmembrane region" description="Helical" evidence="1">
    <location>
        <begin position="15"/>
        <end position="36"/>
    </location>
</feature>
<keyword evidence="1" id="KW-0812">Transmembrane</keyword>
<evidence type="ECO:0000313" key="2">
    <source>
        <dbReference type="EMBL" id="DAE33386.1"/>
    </source>
</evidence>